<dbReference type="EMBL" id="UOES01000342">
    <property type="protein sequence ID" value="VAW28059.1"/>
    <property type="molecule type" value="Genomic_DNA"/>
</dbReference>
<evidence type="ECO:0000313" key="1">
    <source>
        <dbReference type="EMBL" id="VAW28059.1"/>
    </source>
</evidence>
<dbReference type="AlphaFoldDB" id="A0A3B0UTR5"/>
<organism evidence="1">
    <name type="scientific">hydrothermal vent metagenome</name>
    <dbReference type="NCBI Taxonomy" id="652676"/>
    <lineage>
        <taxon>unclassified sequences</taxon>
        <taxon>metagenomes</taxon>
        <taxon>ecological metagenomes</taxon>
    </lineage>
</organism>
<sequence length="209" mass="24528">METKCNNVKGKSKYIDISCEFVDQIKCAIELKFKTARQGAQDHGRIDAYIDIEALEIVTKGQFDLGKFYMITDSTPYINQSIKGVGTVFATHNGFVTEKGKEFWFDSKGREDVRINLRDSYQFEWEKINDWYFLDLTINKETPRIYSFDEVRKTHKQAYEPWTTETDEKLEMLFCEGKTVKELSEIFSRNDGAIRSRIKKLELKEKYSS</sequence>
<protein>
    <submittedName>
        <fullName evidence="1">Uncharacterized protein</fullName>
    </submittedName>
</protein>
<proteinExistence type="predicted"/>
<gene>
    <name evidence="1" type="ORF">MNBD_BACTEROID06-505</name>
</gene>
<name>A0A3B0UTR5_9ZZZZ</name>
<accession>A0A3B0UTR5</accession>
<reference evidence="1" key="1">
    <citation type="submission" date="2018-06" db="EMBL/GenBank/DDBJ databases">
        <authorList>
            <person name="Zhirakovskaya E."/>
        </authorList>
    </citation>
    <scope>NUCLEOTIDE SEQUENCE</scope>
</reference>